<dbReference type="Proteomes" id="UP000183316">
    <property type="component" value="Chromosome"/>
</dbReference>
<evidence type="ECO:0000313" key="2">
    <source>
        <dbReference type="Proteomes" id="UP000183316"/>
    </source>
</evidence>
<dbReference type="AlphaFoldDB" id="A0A192CAH0"/>
<sequence>MSVILFIAARFFDQPFHCIILFDKSFHINLQINR</sequence>
<gene>
    <name evidence="1" type="ORF">WLH_01308</name>
</gene>
<protein>
    <submittedName>
        <fullName evidence="1">Uncharacterized protein</fullName>
    </submittedName>
</protein>
<accession>A0A192CAH0</accession>
<organism evidence="1 2">
    <name type="scientific">Escherichia coli O25b:H4</name>
    <dbReference type="NCBI Taxonomy" id="941280"/>
    <lineage>
        <taxon>Bacteria</taxon>
        <taxon>Pseudomonadati</taxon>
        <taxon>Pseudomonadota</taxon>
        <taxon>Gammaproteobacteria</taxon>
        <taxon>Enterobacterales</taxon>
        <taxon>Enterobacteriaceae</taxon>
        <taxon>Escherichia</taxon>
    </lineage>
</organism>
<name>A0A192CAH0_ECO25</name>
<evidence type="ECO:0000313" key="1">
    <source>
        <dbReference type="EMBL" id="ANK02569.1"/>
    </source>
</evidence>
<reference evidence="1 2" key="1">
    <citation type="submission" date="2016-03" db="EMBL/GenBank/DDBJ databases">
        <title>Genome Sequence and Comparative Pathogenic Determinants of Uropathogenic Escherichia coli O25b:H4, a Clinical Isolate from Saudi Arabia.</title>
        <authorList>
            <person name="Alyamani E.A.J."/>
            <person name="Khiyami M.A."/>
            <person name="Booq R.Y."/>
            <person name="Bahwerth F.S."/>
            <person name="Vaisvil B."/>
            <person name="Schmitt D.P."/>
            <person name="Kapatral V."/>
        </authorList>
    </citation>
    <scope>NUCLEOTIDE SEQUENCE [LARGE SCALE GENOMIC DNA]</scope>
    <source>
        <strain evidence="1 2">O25b:H4</strain>
    </source>
</reference>
<dbReference type="EMBL" id="CP015085">
    <property type="protein sequence ID" value="ANK02569.1"/>
    <property type="molecule type" value="Genomic_DNA"/>
</dbReference>
<proteinExistence type="predicted"/>